<comment type="caution">
    <text evidence="2">The sequence shown here is derived from an EMBL/GenBank/DDBJ whole genome shotgun (WGS) entry which is preliminary data.</text>
</comment>
<accession>A0ABW8ZZF8</accession>
<feature type="chain" id="PRO_5045853129" description="SnoaL-like domain-containing protein" evidence="1">
    <location>
        <begin position="29"/>
        <end position="197"/>
    </location>
</feature>
<dbReference type="SUPFAM" id="SSF54427">
    <property type="entry name" value="NTF2-like"/>
    <property type="match status" value="1"/>
</dbReference>
<dbReference type="EMBL" id="JAQQFN010000044">
    <property type="protein sequence ID" value="MFL9888622.1"/>
    <property type="molecule type" value="Genomic_DNA"/>
</dbReference>
<dbReference type="Proteomes" id="UP001629249">
    <property type="component" value="Unassembled WGS sequence"/>
</dbReference>
<proteinExistence type="predicted"/>
<name>A0ABW8ZZF8_9BURK</name>
<evidence type="ECO:0000256" key="1">
    <source>
        <dbReference type="SAM" id="SignalP"/>
    </source>
</evidence>
<feature type="signal peptide" evidence="1">
    <location>
        <begin position="1"/>
        <end position="28"/>
    </location>
</feature>
<evidence type="ECO:0008006" key="4">
    <source>
        <dbReference type="Google" id="ProtNLM"/>
    </source>
</evidence>
<keyword evidence="3" id="KW-1185">Reference proteome</keyword>
<gene>
    <name evidence="2" type="ORF">PQR66_36740</name>
</gene>
<organism evidence="2 3">
    <name type="scientific">Paraburkholderia agricolaris</name>
    <dbReference type="NCBI Taxonomy" id="2152888"/>
    <lineage>
        <taxon>Bacteria</taxon>
        <taxon>Pseudomonadati</taxon>
        <taxon>Pseudomonadota</taxon>
        <taxon>Betaproteobacteria</taxon>
        <taxon>Burkholderiales</taxon>
        <taxon>Burkholderiaceae</taxon>
        <taxon>Paraburkholderia</taxon>
    </lineage>
</organism>
<evidence type="ECO:0000313" key="3">
    <source>
        <dbReference type="Proteomes" id="UP001629249"/>
    </source>
</evidence>
<protein>
    <recommendedName>
        <fullName evidence="4">SnoaL-like domain-containing protein</fullName>
    </recommendedName>
</protein>
<reference evidence="2 3" key="1">
    <citation type="journal article" date="2024" name="Chem. Sci.">
        <title>Discovery of megapolipeptins by genome mining of a Burkholderiales bacteria collection.</title>
        <authorList>
            <person name="Paulo B.S."/>
            <person name="Recchia M.J.J."/>
            <person name="Lee S."/>
            <person name="Fergusson C.H."/>
            <person name="Romanowski S.B."/>
            <person name="Hernandez A."/>
            <person name="Krull N."/>
            <person name="Liu D.Y."/>
            <person name="Cavanagh H."/>
            <person name="Bos A."/>
            <person name="Gray C.A."/>
            <person name="Murphy B.T."/>
            <person name="Linington R.G."/>
            <person name="Eustaquio A.S."/>
        </authorList>
    </citation>
    <scope>NUCLEOTIDE SEQUENCE [LARGE SCALE GENOMIC DNA]</scope>
    <source>
        <strain evidence="2 3">RL16-012-BIC-B</strain>
    </source>
</reference>
<sequence>MKISNVGQLRRIAVFFALAACKPMLADAQTVSPAQITVPSVSAQLANSFSSVPQTAQEKARSKVLQLIANPAAYMQMVLSEVCFGSESQYPLVATINQYFSPNYQQYTNGELLNYSDFVSHIGALRTSVTSGKIVVLDAVFQGNTIADRHIVSVTFPDGTTSQSEVYLFGKFSPDGRLQIVHEATRSITGDASAEKL</sequence>
<dbReference type="RefSeq" id="WP_408335173.1">
    <property type="nucleotide sequence ID" value="NZ_JAQQFH010000051.1"/>
</dbReference>
<evidence type="ECO:0000313" key="2">
    <source>
        <dbReference type="EMBL" id="MFL9888622.1"/>
    </source>
</evidence>
<keyword evidence="1" id="KW-0732">Signal</keyword>
<dbReference type="InterPro" id="IPR032710">
    <property type="entry name" value="NTF2-like_dom_sf"/>
</dbReference>